<dbReference type="InterPro" id="IPR036736">
    <property type="entry name" value="ACP-like_sf"/>
</dbReference>
<dbReference type="GO" id="GO:0005829">
    <property type="term" value="C:cytosol"/>
    <property type="evidence" value="ECO:0007669"/>
    <property type="project" value="TreeGrafter"/>
</dbReference>
<feature type="region of interest" description="Disordered" evidence="5">
    <location>
        <begin position="2039"/>
        <end position="2060"/>
    </location>
</feature>
<dbReference type="GO" id="GO:0044550">
    <property type="term" value="P:secondary metabolite biosynthetic process"/>
    <property type="evidence" value="ECO:0007669"/>
    <property type="project" value="UniProtKB-ARBA"/>
</dbReference>
<dbReference type="SMART" id="SM00823">
    <property type="entry name" value="PKS_PP"/>
    <property type="match status" value="3"/>
</dbReference>
<dbReference type="SUPFAM" id="SSF52777">
    <property type="entry name" value="CoA-dependent acyltransferases"/>
    <property type="match status" value="6"/>
</dbReference>
<dbReference type="FunFam" id="3.30.300.30:FF:000010">
    <property type="entry name" value="Enterobactin synthetase component F"/>
    <property type="match status" value="2"/>
</dbReference>
<evidence type="ECO:0000313" key="8">
    <source>
        <dbReference type="Proteomes" id="UP000286931"/>
    </source>
</evidence>
<keyword evidence="3" id="KW-0596">Phosphopantetheine</keyword>
<dbReference type="PROSITE" id="PS00012">
    <property type="entry name" value="PHOSPHOPANTETHEINE"/>
    <property type="match status" value="3"/>
</dbReference>
<feature type="compositionally biased region" description="Polar residues" evidence="5">
    <location>
        <begin position="1"/>
        <end position="10"/>
    </location>
</feature>
<feature type="compositionally biased region" description="Basic and acidic residues" evidence="5">
    <location>
        <begin position="3087"/>
        <end position="3113"/>
    </location>
</feature>
<dbReference type="PROSITE" id="PS00455">
    <property type="entry name" value="AMP_BINDING"/>
    <property type="match status" value="2"/>
</dbReference>
<protein>
    <submittedName>
        <fullName evidence="7">Non-ribosomal peptide synthetase</fullName>
    </submittedName>
</protein>
<feature type="region of interest" description="Disordered" evidence="5">
    <location>
        <begin position="1773"/>
        <end position="1806"/>
    </location>
</feature>
<dbReference type="Pfam" id="PF00975">
    <property type="entry name" value="Thioesterase"/>
    <property type="match status" value="1"/>
</dbReference>
<dbReference type="EMBL" id="BIFH01000013">
    <property type="protein sequence ID" value="GCD93030.1"/>
    <property type="molecule type" value="Genomic_DNA"/>
</dbReference>
<dbReference type="InterPro" id="IPR023213">
    <property type="entry name" value="CAT-like_dom_sf"/>
</dbReference>
<dbReference type="Gene3D" id="3.30.559.10">
    <property type="entry name" value="Chloramphenicol acetyltransferase-like domain"/>
    <property type="match status" value="3"/>
</dbReference>
<feature type="domain" description="Carrier" evidence="6">
    <location>
        <begin position="3109"/>
        <end position="3184"/>
    </location>
</feature>
<dbReference type="InterPro" id="IPR010071">
    <property type="entry name" value="AA_adenyl_dom"/>
</dbReference>
<dbReference type="CDD" id="cd12117">
    <property type="entry name" value="A_NRPS_Srf_like"/>
    <property type="match status" value="1"/>
</dbReference>
<reference evidence="7 8" key="1">
    <citation type="submission" date="2018-12" db="EMBL/GenBank/DDBJ databases">
        <title>Draft genome sequence of Embleya hyalina NBRC 13850T.</title>
        <authorList>
            <person name="Komaki H."/>
            <person name="Hosoyama A."/>
            <person name="Kimura A."/>
            <person name="Ichikawa N."/>
            <person name="Tamura T."/>
        </authorList>
    </citation>
    <scope>NUCLEOTIDE SEQUENCE [LARGE SCALE GENOMIC DNA]</scope>
    <source>
        <strain evidence="7 8">NBRC 13850</strain>
    </source>
</reference>
<feature type="compositionally biased region" description="Pro residues" evidence="5">
    <location>
        <begin position="3458"/>
        <end position="3471"/>
    </location>
</feature>
<dbReference type="FunFam" id="3.40.50.980:FF:000001">
    <property type="entry name" value="Non-ribosomal peptide synthetase"/>
    <property type="match status" value="2"/>
</dbReference>
<dbReference type="InterPro" id="IPR020845">
    <property type="entry name" value="AMP-binding_CS"/>
</dbReference>
<dbReference type="GO" id="GO:0031177">
    <property type="term" value="F:phosphopantetheine binding"/>
    <property type="evidence" value="ECO:0007669"/>
    <property type="project" value="InterPro"/>
</dbReference>
<accession>A0A401YEL2</accession>
<dbReference type="SMART" id="SM00824">
    <property type="entry name" value="PKS_TE"/>
    <property type="match status" value="1"/>
</dbReference>
<feature type="compositionally biased region" description="Low complexity" evidence="5">
    <location>
        <begin position="1773"/>
        <end position="1792"/>
    </location>
</feature>
<feature type="domain" description="Carrier" evidence="6">
    <location>
        <begin position="1011"/>
        <end position="1086"/>
    </location>
</feature>
<evidence type="ECO:0000313" key="7">
    <source>
        <dbReference type="EMBL" id="GCD93030.1"/>
    </source>
</evidence>
<dbReference type="Gene3D" id="2.30.38.10">
    <property type="entry name" value="Luciferase, Domain 3"/>
    <property type="match status" value="2"/>
</dbReference>
<feature type="region of interest" description="Disordered" evidence="5">
    <location>
        <begin position="1"/>
        <end position="28"/>
    </location>
</feature>
<dbReference type="InterPro" id="IPR020806">
    <property type="entry name" value="PKS_PP-bd"/>
</dbReference>
<dbReference type="CDD" id="cd17643">
    <property type="entry name" value="A_NRPS_Cytc1-like"/>
    <property type="match status" value="1"/>
</dbReference>
<dbReference type="InterPro" id="IPR001031">
    <property type="entry name" value="Thioesterase"/>
</dbReference>
<keyword evidence="4" id="KW-0597">Phosphoprotein</keyword>
<dbReference type="InterPro" id="IPR009081">
    <property type="entry name" value="PP-bd_ACP"/>
</dbReference>
<dbReference type="Gene3D" id="1.10.1200.10">
    <property type="entry name" value="ACP-like"/>
    <property type="match status" value="2"/>
</dbReference>
<dbReference type="NCBIfam" id="NF003417">
    <property type="entry name" value="PRK04813.1"/>
    <property type="match status" value="4"/>
</dbReference>
<evidence type="ECO:0000256" key="2">
    <source>
        <dbReference type="ARBA" id="ARBA00006432"/>
    </source>
</evidence>
<dbReference type="SUPFAM" id="SSF47336">
    <property type="entry name" value="ACP-like"/>
    <property type="match status" value="3"/>
</dbReference>
<feature type="compositionally biased region" description="Polar residues" evidence="5">
    <location>
        <begin position="1796"/>
        <end position="1806"/>
    </location>
</feature>
<dbReference type="Gene3D" id="3.40.50.12780">
    <property type="entry name" value="N-terminal domain of ligase-like"/>
    <property type="match status" value="1"/>
</dbReference>
<dbReference type="InterPro" id="IPR000873">
    <property type="entry name" value="AMP-dep_synth/lig_dom"/>
</dbReference>
<dbReference type="GO" id="GO:0043041">
    <property type="term" value="P:amino acid activation for nonribosomal peptide biosynthetic process"/>
    <property type="evidence" value="ECO:0007669"/>
    <property type="project" value="TreeGrafter"/>
</dbReference>
<keyword evidence="8" id="KW-1185">Reference proteome</keyword>
<dbReference type="PANTHER" id="PTHR45527:SF1">
    <property type="entry name" value="FATTY ACID SYNTHASE"/>
    <property type="match status" value="1"/>
</dbReference>
<evidence type="ECO:0000259" key="6">
    <source>
        <dbReference type="PROSITE" id="PS50075"/>
    </source>
</evidence>
<dbReference type="Pfam" id="PF00550">
    <property type="entry name" value="PP-binding"/>
    <property type="match status" value="3"/>
</dbReference>
<dbReference type="GO" id="GO:0072330">
    <property type="term" value="P:monocarboxylic acid biosynthetic process"/>
    <property type="evidence" value="ECO:0007669"/>
    <property type="project" value="UniProtKB-ARBA"/>
</dbReference>
<comment type="caution">
    <text evidence="7">The sequence shown here is derived from an EMBL/GenBank/DDBJ whole genome shotgun (WGS) entry which is preliminary data.</text>
</comment>
<dbReference type="PROSITE" id="PS50075">
    <property type="entry name" value="CARRIER"/>
    <property type="match status" value="3"/>
</dbReference>
<organism evidence="7 8">
    <name type="scientific">Embleya hyalina</name>
    <dbReference type="NCBI Taxonomy" id="516124"/>
    <lineage>
        <taxon>Bacteria</taxon>
        <taxon>Bacillati</taxon>
        <taxon>Actinomycetota</taxon>
        <taxon>Actinomycetes</taxon>
        <taxon>Kitasatosporales</taxon>
        <taxon>Streptomycetaceae</taxon>
        <taxon>Embleya</taxon>
    </lineage>
</organism>
<evidence type="ECO:0000256" key="3">
    <source>
        <dbReference type="ARBA" id="ARBA00022450"/>
    </source>
</evidence>
<evidence type="ECO:0000256" key="5">
    <source>
        <dbReference type="SAM" id="MobiDB-lite"/>
    </source>
</evidence>
<dbReference type="FunFam" id="2.30.38.10:FF:000001">
    <property type="entry name" value="Non-ribosomal peptide synthetase PvdI"/>
    <property type="match status" value="1"/>
</dbReference>
<dbReference type="InterPro" id="IPR029058">
    <property type="entry name" value="AB_hydrolase_fold"/>
</dbReference>
<feature type="domain" description="Carrier" evidence="6">
    <location>
        <begin position="2057"/>
        <end position="2132"/>
    </location>
</feature>
<comment type="similarity">
    <text evidence="2">Belongs to the ATP-dependent AMP-binding enzyme family.</text>
</comment>
<dbReference type="OrthoDB" id="2472181at2"/>
<dbReference type="PANTHER" id="PTHR45527">
    <property type="entry name" value="NONRIBOSOMAL PEPTIDE SYNTHETASE"/>
    <property type="match status" value="1"/>
</dbReference>
<sequence>MSSPGATTASCPDPAPGSSLDEGREEVASRALPLTSAQREFWLAEQRRPGIGAVYRVAECVEIHGPVDAALFEAALRQTVSEAEAVGLRVVEGGDGPMQVVDVDRQWSLPHVDVSGEDCPEAAARAWVAADMDTPMDVSRGPLFRFALFRLGTDRWWWYGSSHHLAMDGFGFALVARRVARVYTAMVAGKATGASPFGSPTHLVRADLDYRTSEQFDADRAYWTNVLADLPDPAPLPARPDLAHTEVGADDGTWFPGAGRRTQARPMASPEALRAASERSGTQRSRYVVAAAAAYAHRLTGARDVLLGLVVSGRMRRDLLNVPGVLANIVPLRLRVHPAMPLAELLAHVDDAVEQAVAHERYRGEDITRDLGLPDPVGSRFTMTVNVMTFGASLTFAGHRSTTHNLSRGGVAGPTLVVLEQRDGAGMRLELHAPADRYGDADLVDHQTRLLRLLDAMAAAGPDRRIGDLELLSDDERRESTGRRDEAPADVARSSVPELFEVHARTTPRAVAVVCGDDALTYGELNAGANRLAHALIARGIGPEDIVALVLPRGVEMVTTILAVLKTGAAYLPIEPGCPAARLTDTLADTGAALLLTHSAIHAAIDPAPGTDSLLLDAPSTAALLRDHPDRDPLVAIDPRHPAYVIHTSGSTGRPKGVVVSHRNVMRLFAMTRGHFACGADDVWTMFHSYTFDVSVWEIFGALLHGGRLVVVPHDTTRSPEKFLRLLVDERVTVLCQTPSAFHPLMHADRDAPRIGQALSLRTVTLVGEALDPARLDEWYSRHGDRGAAVLNLYGPTETTMYVTHAAFDRATAAAAGASVIGTVLPDVRAFVLDAALRPVPPGVPGELYLGGEGLARGYLNRPGLTAERFVACPYATPGERMYRTGDLVRRRADGALIYLGRADRQIKIRGFRIEPGEVETVLAAHPGVVRVAVTARGDRPGDRRLVAYIVPGSSGANAAELREYARRHLPDHMVPSVFVTLDALPLTVNGKLDTAALPAPEHHPGEAGRAARTPHEQVLGELFAEILDLPRVGADDSFFDLGGHSLLATRLISRLRAVLGVEVGIRTLFEAPTPAGLAARLDPTGRTRPVLRPRDRPTPLPLSFAQRRLWFLHRMHGPTPTYNIAVALRLSGELDPTALEQALVDVALRQESLRTVFPVSEDGLPCQRVLDETRTRRHLALPVTSVDERELADRLASAARRGIDLPTEPPVRAELFALAPDEHVLSLVVHHIAGDGWSIGPLARDLTEAYRARRGGGAPEWKPLPVQYADYTLWQRHLLGDPADPESLAARQLAYWKQALAGLPEQLALPTDRPRPAVATHRGATVDLTLGADLHAALLDLARARGASLHMVLQAGLAALFTRLGAGHDIPIGTPIAGRTDEALDDLVGFFVNTLVLRTDTGGDPSFAELLTRVRDTNLAAYAHQDLPFERLVEELSPTRSLAHHPLFQVMLALQNTPDATIELPGLRVSGRPTPTGTARVDLTLELTERHTPDGAPNGIVGTVEYATDVFDGATVETLTERWTRLLGSVAADPDRPIGRAEIMSAHERRRVLPEFDRDAPATPWRSMPALFAARAEETPDAVALIAGESRSTYRELNARANRLAHALIARGVGAEDVVALVLPRSVDLVVAILGTLKAGAACLPVDPDHPTAGVRSMLDDARPALVVDRSDLVTALREERPDTDPGIAVDPRHGACVLHAFGAHGRPGGVIVTHAGIPHMAAAQAELLELGTGSRVLLPAAVDVLVRDVCAALLSGAALVIAPAADARSALGEPSSAGAASGAASPNALADSLSRPTHGTVSWPATGSSAAAIVVAGEARPGDPSAAPGRRVIHAYGPPETTAWATMSAPLAPTGPVPPIGPGRPVAGMRAYVLDAALRPVPPGVTGELYLAGAGLARGYRGLPGPTAERFVACPWGRPGERMYRTGDLAAWRSDDDGLDLRGRADDRVGFRGLPVDPGGIESVLAAHPDVDRAAVVVREDRHGGEHLVAYLVPTTGRTASPAELRAYARQHLAEGMIPSTFTSVDVLPLTAHGTLDRADLPAPEHRPADEHPRAPGTSHERVLCELFAEILGLPHVSVDDNFFDLGGHSLLATRLTSRIRAALDTDVELRTLFEAPTPADLAGRLCGGSALRRPALGRRQRPRDLPLSFAQRRLWFLYRLEGPSPTYNIPLAVRLTGRLDRPALHAALGDVAARHESLRTIFPASGDGPPHQRVLDPAHTRRSLRLPVTRLDESELRDRLGAAARHCFDLAVEPPLRAELFIVGPNEHVLLLLVHHIAGDGWSTGPLSRDLTLAYTARARDEEPAWEPLPVQYADYTLWQRDLLGDPARPDSLAARQLAHWKHALHGLPDQLPLPFDRPRPATATHRGEHLTVELDAELHAALTELGRRHGASLFMVLHAGLAALFTRLGAGTDIPIGSPIAGRTDQALDDLVGFFVNTLVLRADTSGDPTFAELLARVRDNALAAYAHQDLPFEQLVEELNPARSLSRHPLFQVMLGLHPAPAQHLALPGLRTTAVPLDTRTARVDLAFLLEERYGPHGDPAGVSGLLEYATDLFDRSTIETLSTRWIRLLRAAATRPDTPVGRVDLLSPNERRTLRSGTERPETRAESVPWIALPELFAERARATPDAPAVIAGDTTVTYRELDERANRLAHALVDRGVRPESTVAVLLERSPDLVAALLAIVKAGAAYVPLDPRFPSSRIDLIMRHTDATLLLTPETLTTLDRHHHGDSAPDIVCHPRRLAYVMFTSGSTGEPKGIAVTHHDVAALALAPTWRGGAHERVLAHSPTAFDASTYELWTPLLNGGAVVLAPPGPLDADALQRVLDRHAVTAVFLTCGLFHLIAEQQPHCLAGVREVWTGGDVVSPAAVARVRRACPGTAVVHVYGPTETTTFATHHRVGPVVATDRPLPLGRPMPGMRAWVLGPALDPLPPGTTGELYLAGPGVARGYLNRPAVTAERFVACPFGPPGERMYRTGDLARLRADGTGLEFGGRVDQQVKIRGFRIEPGEIEAVLTAHPAVAQAAVVVRENHRGDKHLTAHLVPARGEPATPAQLRAYSRRHLPDYMIPSAFVLLETMPLTPNGKPDRAALPDPEHRTNTEDDTHTTPRTPHERILTELFAEVLDLPAVGADDSFFDLGGHSLLATRLVSRIRAVLGLDIALGALFETPTPAGLAARSGTDRPGGALEVVLPLRPHGTRPPLWCVHPAGGIGWSYGGLLRHLPPDQPVYALQARALSRPDPVPASVEEMAADYLEEIRAVQPRGPYRLLGWSAGGLIAHAMATELAARGEHTALLAVLDAYPLSTVSPHASTLRGGAEHLALVLDCDPESFAPHRITYDGLARVLREREHILAALEPHQLAAVAAVLDHNAAAAHAFTPGVFDGDMLLFRAGVDRAPHTPEPASWHRHVGGRIEVHEIPARHNALTHPDALARIGPVLASHLDRSTASDPTDGPGTPHPAPPTPGPAGPPTLLREPT</sequence>
<dbReference type="RefSeq" id="WP_126635318.1">
    <property type="nucleotide sequence ID" value="NZ_BIFH01000013.1"/>
</dbReference>
<comment type="cofactor">
    <cofactor evidence="1">
        <name>pantetheine 4'-phosphate</name>
        <dbReference type="ChEBI" id="CHEBI:47942"/>
    </cofactor>
</comment>
<feature type="region of interest" description="Disordered" evidence="5">
    <location>
        <begin position="3445"/>
        <end position="3479"/>
    </location>
</feature>
<evidence type="ECO:0000256" key="1">
    <source>
        <dbReference type="ARBA" id="ARBA00001957"/>
    </source>
</evidence>
<dbReference type="Pfam" id="PF00668">
    <property type="entry name" value="Condensation"/>
    <property type="match status" value="3"/>
</dbReference>
<dbReference type="CDD" id="cd19540">
    <property type="entry name" value="LCL_NRPS-like"/>
    <property type="match status" value="2"/>
</dbReference>
<dbReference type="Pfam" id="PF13193">
    <property type="entry name" value="AMP-binding_C"/>
    <property type="match status" value="3"/>
</dbReference>
<dbReference type="Gene3D" id="3.30.559.30">
    <property type="entry name" value="Nonribosomal peptide synthetase, condensation domain"/>
    <property type="match status" value="3"/>
</dbReference>
<dbReference type="GO" id="GO:0003824">
    <property type="term" value="F:catalytic activity"/>
    <property type="evidence" value="ECO:0007669"/>
    <property type="project" value="InterPro"/>
</dbReference>
<dbReference type="InterPro" id="IPR045851">
    <property type="entry name" value="AMP-bd_C_sf"/>
</dbReference>
<name>A0A401YEL2_9ACTN</name>
<dbReference type="SUPFAM" id="SSF56801">
    <property type="entry name" value="Acetyl-CoA synthetase-like"/>
    <property type="match status" value="3"/>
</dbReference>
<dbReference type="SUPFAM" id="SSF53474">
    <property type="entry name" value="alpha/beta-Hydrolases"/>
    <property type="match status" value="1"/>
</dbReference>
<dbReference type="FunFam" id="3.30.559.30:FF:000001">
    <property type="entry name" value="Non-ribosomal peptide synthetase"/>
    <property type="match status" value="1"/>
</dbReference>
<dbReference type="Gene3D" id="3.40.50.1820">
    <property type="entry name" value="alpha/beta hydrolase"/>
    <property type="match status" value="1"/>
</dbReference>
<evidence type="ECO:0000256" key="4">
    <source>
        <dbReference type="ARBA" id="ARBA00022553"/>
    </source>
</evidence>
<dbReference type="Proteomes" id="UP000286931">
    <property type="component" value="Unassembled WGS sequence"/>
</dbReference>
<dbReference type="InterPro" id="IPR006162">
    <property type="entry name" value="Ppantetheine_attach_site"/>
</dbReference>
<dbReference type="NCBIfam" id="TIGR01733">
    <property type="entry name" value="AA-adenyl-dom"/>
    <property type="match status" value="2"/>
</dbReference>
<dbReference type="InterPro" id="IPR042099">
    <property type="entry name" value="ANL_N_sf"/>
</dbReference>
<dbReference type="Pfam" id="PF00501">
    <property type="entry name" value="AMP-binding"/>
    <property type="match status" value="3"/>
</dbReference>
<dbReference type="Gene3D" id="3.30.300.30">
    <property type="match status" value="3"/>
</dbReference>
<dbReference type="Gene3D" id="3.40.50.980">
    <property type="match status" value="4"/>
</dbReference>
<dbReference type="InterPro" id="IPR001242">
    <property type="entry name" value="Condensation_dom"/>
</dbReference>
<gene>
    <name evidence="7" type="ORF">EHYA_00673</name>
</gene>
<proteinExistence type="inferred from homology"/>
<dbReference type="GO" id="GO:0008610">
    <property type="term" value="P:lipid biosynthetic process"/>
    <property type="evidence" value="ECO:0007669"/>
    <property type="project" value="UniProtKB-ARBA"/>
</dbReference>
<dbReference type="InterPro" id="IPR025110">
    <property type="entry name" value="AMP-bd_C"/>
</dbReference>
<dbReference type="FunFam" id="1.10.1200.10:FF:000016">
    <property type="entry name" value="Non-ribosomal peptide synthase"/>
    <property type="match status" value="3"/>
</dbReference>
<dbReference type="GO" id="GO:0017000">
    <property type="term" value="P:antibiotic biosynthetic process"/>
    <property type="evidence" value="ECO:0007669"/>
    <property type="project" value="UniProtKB-ARBA"/>
</dbReference>
<dbReference type="InterPro" id="IPR020802">
    <property type="entry name" value="TesA-like"/>
</dbReference>
<feature type="region of interest" description="Disordered" evidence="5">
    <location>
        <begin position="3085"/>
        <end position="3113"/>
    </location>
</feature>
<dbReference type="FunFam" id="3.40.50.12780:FF:000012">
    <property type="entry name" value="Non-ribosomal peptide synthetase"/>
    <property type="match status" value="1"/>
</dbReference>